<reference evidence="1" key="1">
    <citation type="journal article" date="2015" name="Nature">
        <title>Complex archaea that bridge the gap between prokaryotes and eukaryotes.</title>
        <authorList>
            <person name="Spang A."/>
            <person name="Saw J.H."/>
            <person name="Jorgensen S.L."/>
            <person name="Zaremba-Niedzwiedzka K."/>
            <person name="Martijn J."/>
            <person name="Lind A.E."/>
            <person name="van Eijk R."/>
            <person name="Schleper C."/>
            <person name="Guy L."/>
            <person name="Ettema T.J."/>
        </authorList>
    </citation>
    <scope>NUCLEOTIDE SEQUENCE</scope>
</reference>
<organism evidence="1">
    <name type="scientific">marine sediment metagenome</name>
    <dbReference type="NCBI Taxonomy" id="412755"/>
    <lineage>
        <taxon>unclassified sequences</taxon>
        <taxon>metagenomes</taxon>
        <taxon>ecological metagenomes</taxon>
    </lineage>
</organism>
<dbReference type="AlphaFoldDB" id="A0A0F9JSW9"/>
<evidence type="ECO:0000313" key="1">
    <source>
        <dbReference type="EMBL" id="KKM72904.1"/>
    </source>
</evidence>
<name>A0A0F9JSW9_9ZZZZ</name>
<dbReference type="EMBL" id="LAZR01009388">
    <property type="protein sequence ID" value="KKM72904.1"/>
    <property type="molecule type" value="Genomic_DNA"/>
</dbReference>
<proteinExistence type="predicted"/>
<accession>A0A0F9JSW9</accession>
<comment type="caution">
    <text evidence="1">The sequence shown here is derived from an EMBL/GenBank/DDBJ whole genome shotgun (WGS) entry which is preliminary data.</text>
</comment>
<gene>
    <name evidence="1" type="ORF">LCGC14_1415910</name>
</gene>
<protein>
    <submittedName>
        <fullName evidence="1">Uncharacterized protein</fullName>
    </submittedName>
</protein>
<sequence length="147" mass="16409">MPDITHDQVVDTMHTALDAVAGLEPDRLVHGNREASWTRTQRNWRLDPQGPLDTGQYRNKIHMRVTEEMILHLTHKAAADPSRSEDQASRDAQSVIQSVISNDDFLTLGVRTALTDIDVNESDSGDHIETDITFELTYDISLTLSAG</sequence>